<proteinExistence type="predicted"/>
<dbReference type="OrthoDB" id="2964907at2"/>
<evidence type="ECO:0000313" key="2">
    <source>
        <dbReference type="EMBL" id="QAS52559.1"/>
    </source>
</evidence>
<reference evidence="2 3" key="1">
    <citation type="submission" date="2018-01" db="EMBL/GenBank/DDBJ databases">
        <title>The whole genome sequencing and assembly of Halobacillus litoralis ERB031 strain.</title>
        <authorList>
            <person name="Lee S.-J."/>
            <person name="Park M.-K."/>
            <person name="Kim J.-Y."/>
            <person name="Lee Y.-J."/>
            <person name="Yi H."/>
            <person name="Bahn Y.-S."/>
            <person name="Kim J.F."/>
            <person name="Lee D.-W."/>
        </authorList>
    </citation>
    <scope>NUCLEOTIDE SEQUENCE [LARGE SCALE GENOMIC DNA]</scope>
    <source>
        <strain evidence="2 3">ERB 031</strain>
    </source>
</reference>
<dbReference type="AlphaFoldDB" id="A0A410MCV6"/>
<gene>
    <name evidence="2" type="ORF">HLI_10180</name>
</gene>
<organism evidence="2 3">
    <name type="scientific">Halobacillus litoralis</name>
    <dbReference type="NCBI Taxonomy" id="45668"/>
    <lineage>
        <taxon>Bacteria</taxon>
        <taxon>Bacillati</taxon>
        <taxon>Bacillota</taxon>
        <taxon>Bacilli</taxon>
        <taxon>Bacillales</taxon>
        <taxon>Bacillaceae</taxon>
        <taxon>Halobacillus</taxon>
    </lineage>
</organism>
<evidence type="ECO:0000313" key="3">
    <source>
        <dbReference type="Proteomes" id="UP000287756"/>
    </source>
</evidence>
<name>A0A410MCV6_9BACI</name>
<dbReference type="PROSITE" id="PS51257">
    <property type="entry name" value="PROKAR_LIPOPROTEIN"/>
    <property type="match status" value="1"/>
</dbReference>
<feature type="chain" id="PRO_5038728349" description="DUF4362 domain-containing protein" evidence="1">
    <location>
        <begin position="22"/>
        <end position="164"/>
    </location>
</feature>
<protein>
    <recommendedName>
        <fullName evidence="4">DUF4362 domain-containing protein</fullName>
    </recommendedName>
</protein>
<feature type="signal peptide" evidence="1">
    <location>
        <begin position="1"/>
        <end position="21"/>
    </location>
</feature>
<dbReference type="Proteomes" id="UP000287756">
    <property type="component" value="Chromosome"/>
</dbReference>
<sequence length="164" mass="18223">MKKFIYLASFIVLALSACTEAESEKPYTVEDAKENGDVIVQHQSENFDQIAKGALDVENIQQINSLVEKVEQGKEASVDISIFTPNGDHYKNNISFDGEEVTFENNYGGYKQSPEGTFTCRYLIKREPMVYVSGCQGEDGTEYTTLLGFVGTLTAFKEAKSEDS</sequence>
<dbReference type="KEGG" id="hli:HLI_10180"/>
<dbReference type="RefSeq" id="WP_128524848.1">
    <property type="nucleotide sequence ID" value="NZ_CANLVY010000009.1"/>
</dbReference>
<dbReference type="EMBL" id="CP026118">
    <property type="protein sequence ID" value="QAS52559.1"/>
    <property type="molecule type" value="Genomic_DNA"/>
</dbReference>
<evidence type="ECO:0000256" key="1">
    <source>
        <dbReference type="SAM" id="SignalP"/>
    </source>
</evidence>
<accession>A0A410MCV6</accession>
<evidence type="ECO:0008006" key="4">
    <source>
        <dbReference type="Google" id="ProtNLM"/>
    </source>
</evidence>
<keyword evidence="1" id="KW-0732">Signal</keyword>